<keyword evidence="4 5" id="KW-0408">Iron</keyword>
<evidence type="ECO:0000256" key="7">
    <source>
        <dbReference type="SAM" id="Phobius"/>
    </source>
</evidence>
<feature type="binding site" description="axial binding residue" evidence="5">
    <location>
        <position position="461"/>
    </location>
    <ligand>
        <name>heme</name>
        <dbReference type="ChEBI" id="CHEBI:30413"/>
    </ligand>
    <ligandPart>
        <name>Fe</name>
        <dbReference type="ChEBI" id="CHEBI:18248"/>
    </ligandPart>
</feature>
<comment type="caution">
    <text evidence="8">The sequence shown here is derived from an EMBL/GenBank/DDBJ whole genome shotgun (WGS) entry which is preliminary data.</text>
</comment>
<dbReference type="GO" id="GO:0005506">
    <property type="term" value="F:iron ion binding"/>
    <property type="evidence" value="ECO:0007669"/>
    <property type="project" value="InterPro"/>
</dbReference>
<evidence type="ECO:0000313" key="8">
    <source>
        <dbReference type="EMBL" id="KAJ2907247.1"/>
    </source>
</evidence>
<protein>
    <recommendedName>
        <fullName evidence="10">Cytochrome P450</fullName>
    </recommendedName>
</protein>
<reference evidence="8" key="1">
    <citation type="submission" date="2022-07" db="EMBL/GenBank/DDBJ databases">
        <title>Draft genome sequence of Zalerion maritima ATCC 34329, a (micro)plastics degrading marine fungus.</title>
        <authorList>
            <person name="Paco A."/>
            <person name="Goncalves M.F.M."/>
            <person name="Rocha-Santos T.A.P."/>
            <person name="Alves A."/>
        </authorList>
    </citation>
    <scope>NUCLEOTIDE SEQUENCE</scope>
    <source>
        <strain evidence="8">ATCC 34329</strain>
    </source>
</reference>
<comment type="cofactor">
    <cofactor evidence="1 5">
        <name>heme</name>
        <dbReference type="ChEBI" id="CHEBI:30413"/>
    </cofactor>
</comment>
<evidence type="ECO:0000313" key="9">
    <source>
        <dbReference type="Proteomes" id="UP001201980"/>
    </source>
</evidence>
<keyword evidence="7" id="KW-1133">Transmembrane helix</keyword>
<evidence type="ECO:0008006" key="10">
    <source>
        <dbReference type="Google" id="ProtNLM"/>
    </source>
</evidence>
<gene>
    <name evidence="8" type="ORF">MKZ38_006541</name>
</gene>
<dbReference type="PANTHER" id="PTHR24305">
    <property type="entry name" value="CYTOCHROME P450"/>
    <property type="match status" value="1"/>
</dbReference>
<dbReference type="PROSITE" id="PS00086">
    <property type="entry name" value="CYTOCHROME_P450"/>
    <property type="match status" value="1"/>
</dbReference>
<keyword evidence="7" id="KW-0812">Transmembrane</keyword>
<evidence type="ECO:0000256" key="2">
    <source>
        <dbReference type="ARBA" id="ARBA00022617"/>
    </source>
</evidence>
<dbReference type="Pfam" id="PF00067">
    <property type="entry name" value="p450"/>
    <property type="match status" value="1"/>
</dbReference>
<keyword evidence="7" id="KW-0472">Membrane</keyword>
<dbReference type="InterPro" id="IPR002401">
    <property type="entry name" value="Cyt_P450_E_grp-I"/>
</dbReference>
<dbReference type="CDD" id="cd11062">
    <property type="entry name" value="CYP58-like"/>
    <property type="match status" value="1"/>
</dbReference>
<feature type="transmembrane region" description="Helical" evidence="7">
    <location>
        <begin position="43"/>
        <end position="62"/>
    </location>
</feature>
<evidence type="ECO:0000256" key="5">
    <source>
        <dbReference type="PIRSR" id="PIRSR602401-1"/>
    </source>
</evidence>
<comment type="similarity">
    <text evidence="6">Belongs to the cytochrome P450 family.</text>
</comment>
<evidence type="ECO:0000256" key="6">
    <source>
        <dbReference type="RuleBase" id="RU000461"/>
    </source>
</evidence>
<keyword evidence="6" id="KW-0503">Monooxygenase</keyword>
<dbReference type="InterPro" id="IPR017972">
    <property type="entry name" value="Cyt_P450_CS"/>
</dbReference>
<dbReference type="PRINTS" id="PR00463">
    <property type="entry name" value="EP450I"/>
</dbReference>
<proteinExistence type="inferred from homology"/>
<name>A0AAD5RYR3_9PEZI</name>
<keyword evidence="9" id="KW-1185">Reference proteome</keyword>
<dbReference type="Gene3D" id="1.10.630.10">
    <property type="entry name" value="Cytochrome P450"/>
    <property type="match status" value="1"/>
</dbReference>
<organism evidence="8 9">
    <name type="scientific">Zalerion maritima</name>
    <dbReference type="NCBI Taxonomy" id="339359"/>
    <lineage>
        <taxon>Eukaryota</taxon>
        <taxon>Fungi</taxon>
        <taxon>Dikarya</taxon>
        <taxon>Ascomycota</taxon>
        <taxon>Pezizomycotina</taxon>
        <taxon>Sordariomycetes</taxon>
        <taxon>Lulworthiomycetidae</taxon>
        <taxon>Lulworthiales</taxon>
        <taxon>Lulworthiaceae</taxon>
        <taxon>Zalerion</taxon>
    </lineage>
</organism>
<dbReference type="Proteomes" id="UP001201980">
    <property type="component" value="Unassembled WGS sequence"/>
</dbReference>
<dbReference type="PANTHER" id="PTHR24305:SF152">
    <property type="entry name" value="P450, PUTATIVE (EUROFUNG)-RELATED"/>
    <property type="match status" value="1"/>
</dbReference>
<feature type="transmembrane region" description="Helical" evidence="7">
    <location>
        <begin position="15"/>
        <end position="36"/>
    </location>
</feature>
<dbReference type="InterPro" id="IPR050121">
    <property type="entry name" value="Cytochrome_P450_monoxygenase"/>
</dbReference>
<accession>A0AAD5RYR3</accession>
<keyword evidence="3 5" id="KW-0479">Metal-binding</keyword>
<keyword evidence="2 5" id="KW-0349">Heme</keyword>
<keyword evidence="6" id="KW-0560">Oxidoreductase</keyword>
<sequence>MIGFPPSPDWMPSWASSWPLIAVESLGLYTVGVVVYRRYFHPLAKVPGPFLPAVTGLYAWYYNVPKTGQFYKEIERLHKGHGPVVRIGPNEIHLSNPANYDKIYSIGGKFYKDPIFYGALGIEYSIFTSSSNEVHRVRRAPLNPFFSRRAVLGLQNIVRAKVSKLIRRMEKTLDSGSPFDVHSAVRAISVDVVTEYAFDNCWDQLDQPDLGAWFSDMVGGSANFFYTCGQFPFLVKPVQALPDAVARRLDKGISDMLDCVAKTKSQVTSVRERLARGEEAERTTIFHELMHPHAGGMDRAPEEVPSVQDLAGEAFTFTTAAADTTGNAINMACYNVVTRPGMLRRLREEVVEAYPDPDADMDSSVLEKLPFLAGVVKEGQRLSYGVISRLPRKTPAGGAEFDGFFVPEGTTVGMSSWMMHRNPDVFPDPDAFDPARWMGDAQSRAVLERNLVSFSKGSRMCLGQNLAMCEMYLTIASVFRRFDDLVSYETTDDDMVYVDCFSAFHPSDAKKFHVVRKSKAQQYSQAGAS</sequence>
<evidence type="ECO:0000256" key="3">
    <source>
        <dbReference type="ARBA" id="ARBA00022723"/>
    </source>
</evidence>
<evidence type="ECO:0000256" key="1">
    <source>
        <dbReference type="ARBA" id="ARBA00001971"/>
    </source>
</evidence>
<dbReference type="AlphaFoldDB" id="A0AAD5RYR3"/>
<dbReference type="GO" id="GO:0020037">
    <property type="term" value="F:heme binding"/>
    <property type="evidence" value="ECO:0007669"/>
    <property type="project" value="InterPro"/>
</dbReference>
<dbReference type="InterPro" id="IPR036396">
    <property type="entry name" value="Cyt_P450_sf"/>
</dbReference>
<dbReference type="GO" id="GO:0004497">
    <property type="term" value="F:monooxygenase activity"/>
    <property type="evidence" value="ECO:0007669"/>
    <property type="project" value="UniProtKB-KW"/>
</dbReference>
<dbReference type="SUPFAM" id="SSF48264">
    <property type="entry name" value="Cytochrome P450"/>
    <property type="match status" value="1"/>
</dbReference>
<dbReference type="GO" id="GO:0016705">
    <property type="term" value="F:oxidoreductase activity, acting on paired donors, with incorporation or reduction of molecular oxygen"/>
    <property type="evidence" value="ECO:0007669"/>
    <property type="project" value="InterPro"/>
</dbReference>
<dbReference type="EMBL" id="JAKWBI020000003">
    <property type="protein sequence ID" value="KAJ2907247.1"/>
    <property type="molecule type" value="Genomic_DNA"/>
</dbReference>
<dbReference type="InterPro" id="IPR001128">
    <property type="entry name" value="Cyt_P450"/>
</dbReference>
<evidence type="ECO:0000256" key="4">
    <source>
        <dbReference type="ARBA" id="ARBA00023004"/>
    </source>
</evidence>